<organism evidence="1">
    <name type="scientific">Siphoviridae sp. ctjOC2</name>
    <dbReference type="NCBI Taxonomy" id="2825632"/>
    <lineage>
        <taxon>Viruses</taxon>
        <taxon>Duplodnaviria</taxon>
        <taxon>Heunggongvirae</taxon>
        <taxon>Uroviricota</taxon>
        <taxon>Caudoviricetes</taxon>
    </lineage>
</organism>
<sequence>MPSTPKPQAFIIVSRIGGGMEDWALRNPRFLVECYAHTELDAEALAEKAYEAWARMRSAKIQSTTIDTLTRYDDPDPKLYRFQFTGGVRFLAH</sequence>
<evidence type="ECO:0000313" key="1">
    <source>
        <dbReference type="EMBL" id="DAE15428.1"/>
    </source>
</evidence>
<reference evidence="1" key="1">
    <citation type="journal article" date="2021" name="Proc. Natl. Acad. Sci. U.S.A.">
        <title>A Catalog of Tens of Thousands of Viruses from Human Metagenomes Reveals Hidden Associations with Chronic Diseases.</title>
        <authorList>
            <person name="Tisza M.J."/>
            <person name="Buck C.B."/>
        </authorList>
    </citation>
    <scope>NUCLEOTIDE SEQUENCE</scope>
    <source>
        <strain evidence="1">CtjOC2</strain>
    </source>
</reference>
<proteinExistence type="predicted"/>
<name>A0A8S5QA96_9CAUD</name>
<accession>A0A8S5QA96</accession>
<dbReference type="EMBL" id="BK015605">
    <property type="protein sequence ID" value="DAE15428.1"/>
    <property type="molecule type" value="Genomic_DNA"/>
</dbReference>
<protein>
    <submittedName>
        <fullName evidence="1">Tail completion protein</fullName>
    </submittedName>
</protein>